<reference evidence="1 2" key="1">
    <citation type="journal article" date="2018" name="Front. Plant Sci.">
        <title>Red Clover (Trifolium pratense) and Zigzag Clover (T. medium) - A Picture of Genomic Similarities and Differences.</title>
        <authorList>
            <person name="Dluhosova J."/>
            <person name="Istvanek J."/>
            <person name="Nedelnik J."/>
            <person name="Repkova J."/>
        </authorList>
    </citation>
    <scope>NUCLEOTIDE SEQUENCE [LARGE SCALE GENOMIC DNA]</scope>
    <source>
        <strain evidence="2">cv. 10/8</strain>
        <tissue evidence="1">Leaf</tissue>
    </source>
</reference>
<protein>
    <submittedName>
        <fullName evidence="1">Uncharacterized protein</fullName>
    </submittedName>
</protein>
<name>A0A392VZE5_9FABA</name>
<sequence>DVVRSRMNLNIKLWEPLKEKLLDRVFIVGATLGLVEYDEEYSERLEILNCTESMDMR</sequence>
<dbReference type="Proteomes" id="UP000265520">
    <property type="component" value="Unassembled WGS sequence"/>
</dbReference>
<dbReference type="EMBL" id="LXQA011327287">
    <property type="protein sequence ID" value="MCI93367.1"/>
    <property type="molecule type" value="Genomic_DNA"/>
</dbReference>
<evidence type="ECO:0000313" key="1">
    <source>
        <dbReference type="EMBL" id="MCI93367.1"/>
    </source>
</evidence>
<evidence type="ECO:0000313" key="2">
    <source>
        <dbReference type="Proteomes" id="UP000265520"/>
    </source>
</evidence>
<keyword evidence="2" id="KW-1185">Reference proteome</keyword>
<feature type="non-terminal residue" evidence="1">
    <location>
        <position position="1"/>
    </location>
</feature>
<comment type="caution">
    <text evidence="1">The sequence shown here is derived from an EMBL/GenBank/DDBJ whole genome shotgun (WGS) entry which is preliminary data.</text>
</comment>
<accession>A0A392VZE5</accession>
<proteinExistence type="predicted"/>
<organism evidence="1 2">
    <name type="scientific">Trifolium medium</name>
    <dbReference type="NCBI Taxonomy" id="97028"/>
    <lineage>
        <taxon>Eukaryota</taxon>
        <taxon>Viridiplantae</taxon>
        <taxon>Streptophyta</taxon>
        <taxon>Embryophyta</taxon>
        <taxon>Tracheophyta</taxon>
        <taxon>Spermatophyta</taxon>
        <taxon>Magnoliopsida</taxon>
        <taxon>eudicotyledons</taxon>
        <taxon>Gunneridae</taxon>
        <taxon>Pentapetalae</taxon>
        <taxon>rosids</taxon>
        <taxon>fabids</taxon>
        <taxon>Fabales</taxon>
        <taxon>Fabaceae</taxon>
        <taxon>Papilionoideae</taxon>
        <taxon>50 kb inversion clade</taxon>
        <taxon>NPAAA clade</taxon>
        <taxon>Hologalegina</taxon>
        <taxon>IRL clade</taxon>
        <taxon>Trifolieae</taxon>
        <taxon>Trifolium</taxon>
    </lineage>
</organism>
<dbReference type="AlphaFoldDB" id="A0A392VZE5"/>